<dbReference type="InterPro" id="IPR050222">
    <property type="entry name" value="MATE_MdtK"/>
</dbReference>
<dbReference type="InterPro" id="IPR002528">
    <property type="entry name" value="MATE_fam"/>
</dbReference>
<keyword evidence="2" id="KW-0812">Transmembrane</keyword>
<evidence type="ECO:0000256" key="1">
    <source>
        <dbReference type="ARBA" id="ARBA00022448"/>
    </source>
</evidence>
<evidence type="ECO:0000256" key="2">
    <source>
        <dbReference type="SAM" id="Phobius"/>
    </source>
</evidence>
<comment type="caution">
    <text evidence="3">The sequence shown here is derived from an EMBL/GenBank/DDBJ whole genome shotgun (WGS) entry which is preliminary data.</text>
</comment>
<dbReference type="NCBIfam" id="TIGR00797">
    <property type="entry name" value="matE"/>
    <property type="match status" value="1"/>
</dbReference>
<feature type="transmembrane region" description="Helical" evidence="2">
    <location>
        <begin position="352"/>
        <end position="374"/>
    </location>
</feature>
<dbReference type="GO" id="GO:0015297">
    <property type="term" value="F:antiporter activity"/>
    <property type="evidence" value="ECO:0007669"/>
    <property type="project" value="InterPro"/>
</dbReference>
<reference evidence="3 4" key="1">
    <citation type="submission" date="2007-11" db="EMBL/GenBank/DDBJ databases">
        <title>Draft genome sequence of Bacteroides stercoris(ATCC 43183).</title>
        <authorList>
            <person name="Sudarsanam P."/>
            <person name="Ley R."/>
            <person name="Guruge J."/>
            <person name="Turnbaugh P.J."/>
            <person name="Mahowald M."/>
            <person name="Liep D."/>
            <person name="Gordon J."/>
        </authorList>
    </citation>
    <scope>NUCLEOTIDE SEQUENCE [LARGE SCALE GENOMIC DNA]</scope>
    <source>
        <strain evidence="3 4">ATCC 43183</strain>
    </source>
</reference>
<dbReference type="GO" id="GO:0005886">
    <property type="term" value="C:plasma membrane"/>
    <property type="evidence" value="ECO:0007669"/>
    <property type="project" value="TreeGrafter"/>
</dbReference>
<feature type="transmembrane region" description="Helical" evidence="2">
    <location>
        <begin position="130"/>
        <end position="149"/>
    </location>
</feature>
<name>B0NWA8_BACSE</name>
<dbReference type="PANTHER" id="PTHR43298">
    <property type="entry name" value="MULTIDRUG RESISTANCE PROTEIN NORM-RELATED"/>
    <property type="match status" value="1"/>
</dbReference>
<feature type="transmembrane region" description="Helical" evidence="2">
    <location>
        <begin position="42"/>
        <end position="68"/>
    </location>
</feature>
<protein>
    <submittedName>
        <fullName evidence="3">MATE efflux family protein</fullName>
    </submittedName>
</protein>
<dbReference type="eggNOG" id="COG0534">
    <property type="taxonomic scope" value="Bacteria"/>
</dbReference>
<feature type="transmembrane region" description="Helical" evidence="2">
    <location>
        <begin position="319"/>
        <end position="340"/>
    </location>
</feature>
<dbReference type="Proteomes" id="UP000004713">
    <property type="component" value="Unassembled WGS sequence"/>
</dbReference>
<dbReference type="Pfam" id="PF01554">
    <property type="entry name" value="MatE"/>
    <property type="match status" value="2"/>
</dbReference>
<feature type="transmembrane region" description="Helical" evidence="2">
    <location>
        <begin position="156"/>
        <end position="178"/>
    </location>
</feature>
<keyword evidence="1" id="KW-0813">Transport</keyword>
<dbReference type="CDD" id="cd13133">
    <property type="entry name" value="MATE_like_7"/>
    <property type="match status" value="1"/>
</dbReference>
<reference evidence="3 4" key="2">
    <citation type="submission" date="2007-11" db="EMBL/GenBank/DDBJ databases">
        <authorList>
            <person name="Fulton L."/>
            <person name="Clifton S."/>
            <person name="Fulton B."/>
            <person name="Xu J."/>
            <person name="Minx P."/>
            <person name="Pepin K.H."/>
            <person name="Johnson M."/>
            <person name="Thiruvilangam P."/>
            <person name="Bhonagiri V."/>
            <person name="Nash W.E."/>
            <person name="Mardis E.R."/>
            <person name="Wilson R.K."/>
        </authorList>
    </citation>
    <scope>NUCLEOTIDE SEQUENCE [LARGE SCALE GENOMIC DNA]</scope>
    <source>
        <strain evidence="3 4">ATCC 43183</strain>
    </source>
</reference>
<feature type="transmembrane region" description="Helical" evidence="2">
    <location>
        <begin position="234"/>
        <end position="259"/>
    </location>
</feature>
<sequence length="394" mass="43863">MDISYKNICRITLPVLLSLLVEQIIGITDTAFLGHVGETELAASAIAGVCYLILFVIGSGFGVGLQVLIARLNGEKKNREVTTIFSTGFYFLILLAGIIIIASQFALPPILHQVIKSEKIYSAALLYLNWRIYGLLFAFIIVAFRAYYIGITRTKILSVCSLTMVVVNVICNYVLVFGKFGFPAFGIEGAGMGSCIAEFSAAFVFILYYRFTTNGRLFERISNIKRQWHDLKRILHLSSWTMLQSFLSLASWLIFFVVIEHIGETALATSNIVRSISAVPFMLVQAFASTGSALVSNLIGEGRQNMVLSLCRRVIKMCYYFCIPLMLVGFIFPDLFLKLYTDNTVLIQESLSPLYIMLSSFLLSVPAFVLYCAISGTGNTFITLKHYCPVKVDK</sequence>
<dbReference type="RefSeq" id="WP_005658312.1">
    <property type="nucleotide sequence ID" value="NZ_CP102262.1"/>
</dbReference>
<organism evidence="3 4">
    <name type="scientific">Bacteroides stercoris ATCC 43183</name>
    <dbReference type="NCBI Taxonomy" id="449673"/>
    <lineage>
        <taxon>Bacteria</taxon>
        <taxon>Pseudomonadati</taxon>
        <taxon>Bacteroidota</taxon>
        <taxon>Bacteroidia</taxon>
        <taxon>Bacteroidales</taxon>
        <taxon>Bacteroidaceae</taxon>
        <taxon>Bacteroides</taxon>
    </lineage>
</organism>
<evidence type="ECO:0000313" key="3">
    <source>
        <dbReference type="EMBL" id="EDS13610.1"/>
    </source>
</evidence>
<gene>
    <name evidence="3" type="ORF">BACSTE_03791</name>
</gene>
<keyword evidence="2" id="KW-0472">Membrane</keyword>
<accession>B0NWA8</accession>
<feature type="transmembrane region" description="Helical" evidence="2">
    <location>
        <begin position="190"/>
        <end position="211"/>
    </location>
</feature>
<dbReference type="GO" id="GO:0042910">
    <property type="term" value="F:xenobiotic transmembrane transporter activity"/>
    <property type="evidence" value="ECO:0007669"/>
    <property type="project" value="InterPro"/>
</dbReference>
<dbReference type="EMBL" id="ABFZ02000023">
    <property type="protein sequence ID" value="EDS13610.1"/>
    <property type="molecule type" value="Genomic_DNA"/>
</dbReference>
<dbReference type="HOGENOM" id="CLU_012893_6_5_10"/>
<dbReference type="AlphaFoldDB" id="B0NWA8"/>
<evidence type="ECO:0000313" key="4">
    <source>
        <dbReference type="Proteomes" id="UP000004713"/>
    </source>
</evidence>
<proteinExistence type="predicted"/>
<keyword evidence="2" id="KW-1133">Transmembrane helix</keyword>
<feature type="transmembrane region" description="Helical" evidence="2">
    <location>
        <begin position="89"/>
        <end position="110"/>
    </location>
</feature>
<dbReference type="GeneID" id="31798906"/>
<dbReference type="PANTHER" id="PTHR43298:SF2">
    <property type="entry name" value="FMN_FAD EXPORTER YEEO-RELATED"/>
    <property type="match status" value="1"/>
</dbReference>
<feature type="transmembrane region" description="Helical" evidence="2">
    <location>
        <begin position="279"/>
        <end position="299"/>
    </location>
</feature>